<dbReference type="Proteomes" id="UP000825228">
    <property type="component" value="Unassembled WGS sequence"/>
</dbReference>
<evidence type="ECO:0000313" key="2">
    <source>
        <dbReference type="Proteomes" id="UP000825228"/>
    </source>
</evidence>
<gene>
    <name evidence="1" type="ORF">HQ603_09515</name>
</gene>
<organism evidence="1 2">
    <name type="scientific">Rhodococcoides corynebacterioides</name>
    <dbReference type="NCBI Taxonomy" id="53972"/>
    <lineage>
        <taxon>Bacteria</taxon>
        <taxon>Bacillati</taxon>
        <taxon>Actinomycetota</taxon>
        <taxon>Actinomycetes</taxon>
        <taxon>Mycobacteriales</taxon>
        <taxon>Nocardiaceae</taxon>
        <taxon>Rhodococcoides</taxon>
    </lineage>
</organism>
<dbReference type="EMBL" id="JABUBU010000006">
    <property type="protein sequence ID" value="MBY6366992.1"/>
    <property type="molecule type" value="Genomic_DNA"/>
</dbReference>
<sequence length="53" mass="5944">MLDEGAFGKLTGALAGENERTDDFIRLIGQYLYQSRRMRTADKAASDHPENNV</sequence>
<accession>A0ABS7P3L9</accession>
<dbReference type="RefSeq" id="WP_222684310.1">
    <property type="nucleotide sequence ID" value="NZ_JABUBT010000007.1"/>
</dbReference>
<evidence type="ECO:0000313" key="1">
    <source>
        <dbReference type="EMBL" id="MBY6366992.1"/>
    </source>
</evidence>
<keyword evidence="2" id="KW-1185">Reference proteome</keyword>
<comment type="caution">
    <text evidence="1">The sequence shown here is derived from an EMBL/GenBank/DDBJ whole genome shotgun (WGS) entry which is preliminary data.</text>
</comment>
<name>A0ABS7P3L9_9NOCA</name>
<proteinExistence type="predicted"/>
<reference evidence="1 2" key="1">
    <citation type="submission" date="2020-06" db="EMBL/GenBank/DDBJ databases">
        <title>Taxonomy, biology and ecology of Rhodococcus bacteria occurring in California pistachio and other woody hosts as revealed by genome sequence analyses.</title>
        <authorList>
            <person name="Gai Y."/>
            <person name="Riely B."/>
        </authorList>
    </citation>
    <scope>NUCLEOTIDE SEQUENCE [LARGE SCALE GENOMIC DNA]</scope>
    <source>
        <strain evidence="1 2">BP-281</strain>
    </source>
</reference>
<protein>
    <submittedName>
        <fullName evidence="1">Uncharacterized protein</fullName>
    </submittedName>
</protein>